<dbReference type="RefSeq" id="WP_024982718.1">
    <property type="nucleotide sequence ID" value="NZ_CBCRUM010000043.1"/>
</dbReference>
<keyword evidence="1" id="KW-0472">Membrane</keyword>
<sequence>MTRQEKRQFNRENQKKATKLKTYKPITKSDRIIVVSISLAMIFSFLYLALRDNSLPNNELASINVTLKSYPKYDEYKIKSTTYRDIILTTKEYNREFKITSMTYEATNHEAFKSNIKSGDSIELKVLKSEASELNENSFWNDYNEVYGLTKNGKNYIDIELRTELKDSDSKWSYFLVAIGLIMLPYGFMKRKPLISMDKAITSICVLGLILILLENRI</sequence>
<dbReference type="Proteomes" id="UP000182961">
    <property type="component" value="Unassembled WGS sequence"/>
</dbReference>
<evidence type="ECO:0000313" key="2">
    <source>
        <dbReference type="EMBL" id="SFN60318.1"/>
    </source>
</evidence>
<accession>A0A1I5AD45</accession>
<keyword evidence="3" id="KW-1185">Reference proteome</keyword>
<protein>
    <submittedName>
        <fullName evidence="2">Uncharacterized protein</fullName>
    </submittedName>
</protein>
<evidence type="ECO:0000256" key="1">
    <source>
        <dbReference type="SAM" id="Phobius"/>
    </source>
</evidence>
<keyword evidence="1" id="KW-1133">Transmembrane helix</keyword>
<name>A0A1I5AD45_9FLAO</name>
<keyword evidence="1" id="KW-0812">Transmembrane</keyword>
<evidence type="ECO:0000313" key="3">
    <source>
        <dbReference type="Proteomes" id="UP000182961"/>
    </source>
</evidence>
<reference evidence="3" key="1">
    <citation type="submission" date="2016-10" db="EMBL/GenBank/DDBJ databases">
        <authorList>
            <person name="Varghese N."/>
            <person name="Submissions S."/>
        </authorList>
    </citation>
    <scope>NUCLEOTIDE SEQUENCE [LARGE SCALE GENOMIC DNA]</scope>
    <source>
        <strain evidence="3">DSM 4002</strain>
    </source>
</reference>
<gene>
    <name evidence="2" type="ORF">SAMN05444143_1354</name>
</gene>
<feature type="transmembrane region" description="Helical" evidence="1">
    <location>
        <begin position="32"/>
        <end position="50"/>
    </location>
</feature>
<dbReference type="EMBL" id="FOUT01000035">
    <property type="protein sequence ID" value="SFN60318.1"/>
    <property type="molecule type" value="Genomic_DNA"/>
</dbReference>
<proteinExistence type="predicted"/>
<feature type="transmembrane region" description="Helical" evidence="1">
    <location>
        <begin position="172"/>
        <end position="189"/>
    </location>
</feature>
<dbReference type="AlphaFoldDB" id="A0A1I5AD45"/>
<organism evidence="2 3">
    <name type="scientific">Flavobacterium succinicans</name>
    <dbReference type="NCBI Taxonomy" id="29536"/>
    <lineage>
        <taxon>Bacteria</taxon>
        <taxon>Pseudomonadati</taxon>
        <taxon>Bacteroidota</taxon>
        <taxon>Flavobacteriia</taxon>
        <taxon>Flavobacteriales</taxon>
        <taxon>Flavobacteriaceae</taxon>
        <taxon>Flavobacterium</taxon>
    </lineage>
</organism>